<evidence type="ECO:0000313" key="1">
    <source>
        <dbReference type="EMBL" id="ARU54185.1"/>
    </source>
</evidence>
<dbReference type="AlphaFoldDB" id="A0A1Y0I3T8"/>
<accession>A0A1Y0I3T8</accession>
<name>A0A1Y0I3T8_9GAMM</name>
<organism evidence="1 2">
    <name type="scientific">Oleiphilus messinensis</name>
    <dbReference type="NCBI Taxonomy" id="141451"/>
    <lineage>
        <taxon>Bacteria</taxon>
        <taxon>Pseudomonadati</taxon>
        <taxon>Pseudomonadota</taxon>
        <taxon>Gammaproteobacteria</taxon>
        <taxon>Oceanospirillales</taxon>
        <taxon>Oleiphilaceae</taxon>
        <taxon>Oleiphilus</taxon>
    </lineage>
</organism>
<sequence>MLGLTESRIRSFWVQMKFTGRGKPPLELETPEAAIAFVKTTPNGMAYVDANTILPSDVKVIFSLN</sequence>
<protein>
    <submittedName>
        <fullName evidence="1">Uncharacterized protein</fullName>
    </submittedName>
</protein>
<evidence type="ECO:0000313" key="2">
    <source>
        <dbReference type="Proteomes" id="UP000196027"/>
    </source>
</evidence>
<gene>
    <name evidence="1" type="ORF">OLMES_0076</name>
</gene>
<dbReference type="Proteomes" id="UP000196027">
    <property type="component" value="Chromosome"/>
</dbReference>
<proteinExistence type="predicted"/>
<dbReference type="EMBL" id="CP021425">
    <property type="protein sequence ID" value="ARU54185.1"/>
    <property type="molecule type" value="Genomic_DNA"/>
</dbReference>
<reference evidence="1 2" key="1">
    <citation type="submission" date="2017-05" db="EMBL/GenBank/DDBJ databases">
        <title>Genomic insights into alkan degradation activity of Oleiphilus messinensis.</title>
        <authorList>
            <person name="Kozyavkin S.A."/>
            <person name="Slesarev A.I."/>
            <person name="Golyshin P.N."/>
            <person name="Korzhenkov A."/>
            <person name="Golyshina O.N."/>
            <person name="Toshchakov S.V."/>
        </authorList>
    </citation>
    <scope>NUCLEOTIDE SEQUENCE [LARGE SCALE GENOMIC DNA]</scope>
    <source>
        <strain evidence="1 2">ME102</strain>
    </source>
</reference>
<keyword evidence="2" id="KW-1185">Reference proteome</keyword>
<dbReference type="KEGG" id="ome:OLMES_0076"/>